<reference evidence="5 6" key="1">
    <citation type="submission" date="2020-02" db="EMBL/GenBank/DDBJ databases">
        <title>Comparative genomics of sulfur disproportionating microorganisms.</title>
        <authorList>
            <person name="Ward L.M."/>
            <person name="Bertran E."/>
            <person name="Johnston D.T."/>
        </authorList>
    </citation>
    <scope>NUCLEOTIDE SEQUENCE [LARGE SCALE GENOMIC DNA]</scope>
    <source>
        <strain evidence="5 6">DSM 100025</strain>
    </source>
</reference>
<dbReference type="PRINTS" id="PR00107">
    <property type="entry name" value="PHOSPHOCPHPR"/>
</dbReference>
<dbReference type="AlphaFoldDB" id="A0A6N9TN54"/>
<accession>A0A6N9TN54</accession>
<dbReference type="InterPro" id="IPR001020">
    <property type="entry name" value="PTS_HPr_His_P_site"/>
</dbReference>
<sequence length="90" mass="9828">MQCEREVTISNRLGLHARPAARFARMASGFRSRVWLVRDGEAVDGKSILEVLTLACPKGTRLIIRASGPDAQLAVDTLCQLVTDSFGELD</sequence>
<dbReference type="CDD" id="cd00367">
    <property type="entry name" value="PTS-HPr_like"/>
    <property type="match status" value="1"/>
</dbReference>
<protein>
    <submittedName>
        <fullName evidence="5">HPr family phosphocarrier protein</fullName>
    </submittedName>
</protein>
<name>A0A6N9TN54_DISTH</name>
<keyword evidence="6" id="KW-1185">Reference proteome</keyword>
<dbReference type="PANTHER" id="PTHR33705">
    <property type="entry name" value="PHOSPHOCARRIER PROTEIN HPR"/>
    <property type="match status" value="1"/>
</dbReference>
<dbReference type="Gene3D" id="3.30.1340.10">
    <property type="entry name" value="HPr-like"/>
    <property type="match status" value="1"/>
</dbReference>
<dbReference type="PROSITE" id="PS00369">
    <property type="entry name" value="PTS_HPR_HIS"/>
    <property type="match status" value="1"/>
</dbReference>
<dbReference type="InterPro" id="IPR050399">
    <property type="entry name" value="HPr"/>
</dbReference>
<gene>
    <name evidence="5" type="ORF">G3N55_07455</name>
</gene>
<dbReference type="SUPFAM" id="SSF55594">
    <property type="entry name" value="HPr-like"/>
    <property type="match status" value="1"/>
</dbReference>
<comment type="subcellular location">
    <subcellularLocation>
        <location evidence="1">Cytoplasm</location>
    </subcellularLocation>
</comment>
<keyword evidence="2" id="KW-0963">Cytoplasm</keyword>
<dbReference type="EMBL" id="JAAGRR010000075">
    <property type="protein sequence ID" value="NDY42675.1"/>
    <property type="molecule type" value="Genomic_DNA"/>
</dbReference>
<evidence type="ECO:0000256" key="2">
    <source>
        <dbReference type="ARBA" id="ARBA00022490"/>
    </source>
</evidence>
<comment type="caution">
    <text evidence="5">The sequence shown here is derived from an EMBL/GenBank/DDBJ whole genome shotgun (WGS) entry which is preliminary data.</text>
</comment>
<evidence type="ECO:0000256" key="3">
    <source>
        <dbReference type="ARBA" id="ARBA00022683"/>
    </source>
</evidence>
<evidence type="ECO:0000259" key="4">
    <source>
        <dbReference type="PROSITE" id="PS51350"/>
    </source>
</evidence>
<proteinExistence type="predicted"/>
<keyword evidence="3" id="KW-0598">Phosphotransferase system</keyword>
<organism evidence="5 6">
    <name type="scientific">Dissulfurirhabdus thermomarina</name>
    <dbReference type="NCBI Taxonomy" id="1765737"/>
    <lineage>
        <taxon>Bacteria</taxon>
        <taxon>Deltaproteobacteria</taxon>
        <taxon>Dissulfurirhabdaceae</taxon>
        <taxon>Dissulfurirhabdus</taxon>
    </lineage>
</organism>
<dbReference type="GO" id="GO:0005737">
    <property type="term" value="C:cytoplasm"/>
    <property type="evidence" value="ECO:0007669"/>
    <property type="project" value="UniProtKB-SubCell"/>
</dbReference>
<dbReference type="InterPro" id="IPR000032">
    <property type="entry name" value="HPr-like"/>
</dbReference>
<dbReference type="NCBIfam" id="TIGR01003">
    <property type="entry name" value="PTS_HPr_family"/>
    <property type="match status" value="1"/>
</dbReference>
<evidence type="ECO:0000313" key="6">
    <source>
        <dbReference type="Proteomes" id="UP000469346"/>
    </source>
</evidence>
<evidence type="ECO:0000256" key="1">
    <source>
        <dbReference type="ARBA" id="ARBA00004496"/>
    </source>
</evidence>
<dbReference type="InterPro" id="IPR035895">
    <property type="entry name" value="HPr-like_sf"/>
</dbReference>
<evidence type="ECO:0000313" key="5">
    <source>
        <dbReference type="EMBL" id="NDY42675.1"/>
    </source>
</evidence>
<dbReference type="PANTHER" id="PTHR33705:SF2">
    <property type="entry name" value="PHOSPHOCARRIER PROTEIN NPR"/>
    <property type="match status" value="1"/>
</dbReference>
<dbReference type="PROSITE" id="PS51350">
    <property type="entry name" value="PTS_HPR_DOM"/>
    <property type="match status" value="1"/>
</dbReference>
<dbReference type="GO" id="GO:0009401">
    <property type="term" value="P:phosphoenolpyruvate-dependent sugar phosphotransferase system"/>
    <property type="evidence" value="ECO:0007669"/>
    <property type="project" value="UniProtKB-KW"/>
</dbReference>
<dbReference type="Proteomes" id="UP000469346">
    <property type="component" value="Unassembled WGS sequence"/>
</dbReference>
<dbReference type="Pfam" id="PF00381">
    <property type="entry name" value="PTS-HPr"/>
    <property type="match status" value="1"/>
</dbReference>
<feature type="domain" description="HPr" evidence="4">
    <location>
        <begin position="2"/>
        <end position="89"/>
    </location>
</feature>